<dbReference type="PIRSF" id="PIRSF004557">
    <property type="entry name" value="SecY"/>
    <property type="match status" value="1"/>
</dbReference>
<evidence type="ECO:0000256" key="12">
    <source>
        <dbReference type="RuleBase" id="RU004349"/>
    </source>
</evidence>
<feature type="transmembrane region" description="Helical" evidence="9">
    <location>
        <begin position="438"/>
        <end position="456"/>
    </location>
</feature>
<dbReference type="GO" id="GO:0065002">
    <property type="term" value="P:intracellular protein transmembrane transport"/>
    <property type="evidence" value="ECO:0007669"/>
    <property type="project" value="UniProtKB-UniRule"/>
</dbReference>
<protein>
    <recommendedName>
        <fullName evidence="9 10">Protein translocase subunit SecY</fullName>
    </recommendedName>
</protein>
<proteinExistence type="inferred from homology"/>
<comment type="similarity">
    <text evidence="2 9 12">Belongs to the SecY/SEC61-alpha family.</text>
</comment>
<reference evidence="13" key="1">
    <citation type="submission" date="2011-11" db="EMBL/GenBank/DDBJ databases">
        <title>Complete genome sequence of Candidatus Mycoplasma haemominutum.</title>
        <authorList>
            <person name="Barker E.N."/>
            <person name="Darby A.C."/>
            <person name="Helps C.R."/>
            <person name="Peters I.R."/>
            <person name="Hughes M.A."/>
            <person name="Radford A.D."/>
            <person name="Novacco M."/>
            <person name="Boretti F."/>
            <person name="Hofmann-Lehmann R."/>
            <person name="Tasker S."/>
        </authorList>
    </citation>
    <scope>NUCLEOTIDE SEQUENCE</scope>
    <source>
        <strain evidence="13">Birmingham 1</strain>
    </source>
</reference>
<dbReference type="InterPro" id="IPR026593">
    <property type="entry name" value="SecY"/>
</dbReference>
<sequence>MQLALTARGRRSASSSFFAKNRGTIISLLATCAILFLFQVGSHITAPMIERRTASNLSGLAQLLNLFGGGGFRRASIFSVGISPYITAQIIIQLMSNDLVKKLNELRKAGELGRVKLELYTRLLTMPFAIITSLGTLYLLNNEGVSFKYLWEPEPVDPTLERVDADASSNLKGGAQFITLGKLPFIQQALMVLVFVTGTYIALFLSDLISKKGLGNGISLLIVSGIISSLPENFYNSYKFLASFEGGTENIQLLMNIFKFSIYVFFYIVVIALMVFINGSVRRIPIQQIGAGLILDKRKLGYLPFKLMPVGIMPVVFSGSIMILPVGIAEISKSASPGFNAFIQEYISFGSSTGLLIYFCLIVLFSFLYCQVQFNTDEMCRSFQKSAQFIPGIMIGQETHNYIKMVLNKINWLGAPMLGLVTIMPNLLNIWTGLPSQIAFGGTGMLLLVSTALNVYEELLSTHIITKYKAEQEQELHSLEERLYSTGLKPSPYLLW</sequence>
<dbReference type="PROSITE" id="PS00755">
    <property type="entry name" value="SECY_1"/>
    <property type="match status" value="1"/>
</dbReference>
<evidence type="ECO:0000256" key="5">
    <source>
        <dbReference type="ARBA" id="ARBA00022927"/>
    </source>
</evidence>
<evidence type="ECO:0000256" key="9">
    <source>
        <dbReference type="HAMAP-Rule" id="MF_01465"/>
    </source>
</evidence>
<evidence type="ECO:0000256" key="2">
    <source>
        <dbReference type="ARBA" id="ARBA00005751"/>
    </source>
</evidence>
<dbReference type="Pfam" id="PF00344">
    <property type="entry name" value="SecY"/>
    <property type="match status" value="1"/>
</dbReference>
<dbReference type="GO" id="GO:0006605">
    <property type="term" value="P:protein targeting"/>
    <property type="evidence" value="ECO:0007669"/>
    <property type="project" value="UniProtKB-UniRule"/>
</dbReference>
<evidence type="ECO:0000256" key="3">
    <source>
        <dbReference type="ARBA" id="ARBA00022448"/>
    </source>
</evidence>
<feature type="transmembrane region" description="Helical" evidence="9">
    <location>
        <begin position="213"/>
        <end position="231"/>
    </location>
</feature>
<dbReference type="EMBL" id="HE613254">
    <property type="protein sequence ID" value="CCE66732.1"/>
    <property type="molecule type" value="Genomic_DNA"/>
</dbReference>
<dbReference type="PRINTS" id="PR00303">
    <property type="entry name" value="SECYTRNLCASE"/>
</dbReference>
<dbReference type="InterPro" id="IPR023201">
    <property type="entry name" value="SecY_dom_sf"/>
</dbReference>
<keyword evidence="3 9" id="KW-0813">Transport</keyword>
<feature type="transmembrane region" description="Helical" evidence="9">
    <location>
        <begin position="410"/>
        <end position="432"/>
    </location>
</feature>
<comment type="subunit">
    <text evidence="9">Component of the Sec protein translocase complex. Heterotrimer consisting of SecY, SecE and SecG subunits. The heterotrimers can form oligomers, although 1 heterotrimer is thought to be able to translocate proteins. Interacts with the ribosome. Interacts with SecDF, and other proteins may be involved. Interacts with SecA.</text>
</comment>
<keyword evidence="4 9" id="KW-0812">Transmembrane</keyword>
<evidence type="ECO:0000313" key="13">
    <source>
        <dbReference type="EMBL" id="CCE66732.1"/>
    </source>
</evidence>
<dbReference type="HAMAP" id="MF_01465">
    <property type="entry name" value="SecY"/>
    <property type="match status" value="1"/>
</dbReference>
<evidence type="ECO:0000256" key="6">
    <source>
        <dbReference type="ARBA" id="ARBA00022989"/>
    </source>
</evidence>
<dbReference type="GO" id="GO:0043952">
    <property type="term" value="P:protein transport by the Sec complex"/>
    <property type="evidence" value="ECO:0007669"/>
    <property type="project" value="UniProtKB-UniRule"/>
</dbReference>
<dbReference type="GO" id="GO:0005886">
    <property type="term" value="C:plasma membrane"/>
    <property type="evidence" value="ECO:0007669"/>
    <property type="project" value="UniProtKB-SubCell"/>
</dbReference>
<feature type="transmembrane region" description="Helical" evidence="9">
    <location>
        <begin position="185"/>
        <end position="206"/>
    </location>
</feature>
<keyword evidence="9" id="KW-1003">Cell membrane</keyword>
<feature type="transmembrane region" description="Helical" evidence="9">
    <location>
        <begin position="21"/>
        <end position="41"/>
    </location>
</feature>
<evidence type="ECO:0000256" key="1">
    <source>
        <dbReference type="ARBA" id="ARBA00004141"/>
    </source>
</evidence>
<organism evidence="13">
    <name type="scientific">Candidatus Mycoplasma haematominutum 'Birmingham 1'</name>
    <dbReference type="NCBI Taxonomy" id="1116213"/>
    <lineage>
        <taxon>Bacteria</taxon>
        <taxon>Bacillati</taxon>
        <taxon>Mycoplasmatota</taxon>
        <taxon>Mollicutes</taxon>
        <taxon>Mycoplasmataceae</taxon>
        <taxon>Mycoplasma</taxon>
    </lineage>
</organism>
<feature type="transmembrane region" description="Helical" evidence="9">
    <location>
        <begin position="117"/>
        <end position="140"/>
    </location>
</feature>
<feature type="transmembrane region" description="Helical" evidence="9">
    <location>
        <begin position="307"/>
        <end position="326"/>
    </location>
</feature>
<reference evidence="13" key="2">
    <citation type="submission" date="2011-11" db="EMBL/GenBank/DDBJ databases">
        <authorList>
            <person name="Barker E."/>
        </authorList>
    </citation>
    <scope>NUCLEOTIDE SEQUENCE</scope>
    <source>
        <strain evidence="13">Birmingham 1</strain>
    </source>
</reference>
<keyword evidence="5 9" id="KW-0653">Protein transport</keyword>
<gene>
    <name evidence="9 13" type="primary">secY</name>
    <name evidence="13" type="ORF">MHM_02140</name>
</gene>
<comment type="function">
    <text evidence="9 10">The central subunit of the protein translocation channel SecYEG. Consists of two halves formed by TMs 1-5 and 6-10. These two domains form a lateral gate at the front which open onto the bilayer between TMs 2 and 7, and are clamped together by SecE at the back. The channel is closed by both a pore ring composed of hydrophobic SecY resides and a short helix (helix 2A) on the extracellular side of the membrane which forms a plug. The plug probably moves laterally to allow the channel to open. The ring and the pore may move independently.</text>
</comment>
<evidence type="ECO:0000256" key="8">
    <source>
        <dbReference type="ARBA" id="ARBA00023136"/>
    </source>
</evidence>
<name>G8C334_9MOLU</name>
<dbReference type="InterPro" id="IPR030659">
    <property type="entry name" value="SecY_CS"/>
</dbReference>
<dbReference type="Gene3D" id="1.10.3370.10">
    <property type="entry name" value="SecY subunit domain"/>
    <property type="match status" value="1"/>
</dbReference>
<comment type="subcellular location">
    <subcellularLocation>
        <location evidence="9">Cell membrane</location>
        <topology evidence="9">Multi-pass membrane protein</topology>
    </subcellularLocation>
    <subcellularLocation>
        <location evidence="1 11">Membrane</location>
        <topology evidence="1 11">Multi-pass membrane protein</topology>
    </subcellularLocation>
</comment>
<dbReference type="PROSITE" id="PS00756">
    <property type="entry name" value="SECY_2"/>
    <property type="match status" value="1"/>
</dbReference>
<accession>G8C334</accession>
<dbReference type="PANTHER" id="PTHR10906">
    <property type="entry name" value="SECY/SEC61-ALPHA FAMILY MEMBER"/>
    <property type="match status" value="1"/>
</dbReference>
<dbReference type="PATRIC" id="fig|1116213.3.peg.225"/>
<dbReference type="HOGENOM" id="CLU_030313_0_1_14"/>
<dbReference type="AlphaFoldDB" id="G8C334"/>
<evidence type="ECO:0000256" key="10">
    <source>
        <dbReference type="RuleBase" id="RU000537"/>
    </source>
</evidence>
<keyword evidence="8 9" id="KW-0472">Membrane</keyword>
<feature type="transmembrane region" description="Helical" evidence="9">
    <location>
        <begin position="75"/>
        <end position="96"/>
    </location>
</feature>
<dbReference type="NCBIfam" id="TIGR00967">
    <property type="entry name" value="3a0501s007"/>
    <property type="match status" value="1"/>
</dbReference>
<feature type="transmembrane region" description="Helical" evidence="9">
    <location>
        <begin position="346"/>
        <end position="369"/>
    </location>
</feature>
<keyword evidence="6 9" id="KW-1133">Transmembrane helix</keyword>
<dbReference type="KEGG" id="mhb:MHM_02140"/>
<feature type="transmembrane region" description="Helical" evidence="9">
    <location>
        <begin position="251"/>
        <end position="277"/>
    </location>
</feature>
<evidence type="ECO:0000256" key="7">
    <source>
        <dbReference type="ARBA" id="ARBA00023010"/>
    </source>
</evidence>
<evidence type="ECO:0000256" key="4">
    <source>
        <dbReference type="ARBA" id="ARBA00022692"/>
    </source>
</evidence>
<keyword evidence="7 9" id="KW-0811">Translocation</keyword>
<evidence type="ECO:0000256" key="11">
    <source>
        <dbReference type="RuleBase" id="RU003484"/>
    </source>
</evidence>
<dbReference type="SUPFAM" id="SSF103491">
    <property type="entry name" value="Preprotein translocase SecY subunit"/>
    <property type="match status" value="1"/>
</dbReference>
<dbReference type="InterPro" id="IPR002208">
    <property type="entry name" value="SecY/SEC61-alpha"/>
</dbReference>